<evidence type="ECO:0000313" key="2">
    <source>
        <dbReference type="Proteomes" id="UP000265692"/>
    </source>
</evidence>
<accession>A0A396SB29</accession>
<evidence type="ECO:0000313" key="1">
    <source>
        <dbReference type="EMBL" id="RHW32727.1"/>
    </source>
</evidence>
<gene>
    <name evidence="1" type="ORF">D1B33_16290</name>
</gene>
<keyword evidence="2" id="KW-1185">Reference proteome</keyword>
<dbReference type="AlphaFoldDB" id="A0A396SB29"/>
<comment type="caution">
    <text evidence="1">The sequence shown here is derived from an EMBL/GenBank/DDBJ whole genome shotgun (WGS) entry which is preliminary data.</text>
</comment>
<dbReference type="EMBL" id="QWEI01000012">
    <property type="protein sequence ID" value="RHW32727.1"/>
    <property type="molecule type" value="Genomic_DNA"/>
</dbReference>
<organism evidence="1 2">
    <name type="scientific">Ureibacillus yapensis</name>
    <dbReference type="NCBI Taxonomy" id="2304605"/>
    <lineage>
        <taxon>Bacteria</taxon>
        <taxon>Bacillati</taxon>
        <taxon>Bacillota</taxon>
        <taxon>Bacilli</taxon>
        <taxon>Bacillales</taxon>
        <taxon>Caryophanaceae</taxon>
        <taxon>Ureibacillus</taxon>
    </lineage>
</organism>
<name>A0A396SB29_9BACL</name>
<proteinExistence type="predicted"/>
<reference evidence="1 2" key="1">
    <citation type="submission" date="2018-08" db="EMBL/GenBank/DDBJ databases">
        <title>Lysinibacillus sp. YLB-03 draft genome sequence.</title>
        <authorList>
            <person name="Yu L."/>
        </authorList>
    </citation>
    <scope>NUCLEOTIDE SEQUENCE [LARGE SCALE GENOMIC DNA]</scope>
    <source>
        <strain evidence="1 2">YLB-03</strain>
    </source>
</reference>
<dbReference type="RefSeq" id="WP_118877468.1">
    <property type="nucleotide sequence ID" value="NZ_QWEI01000012.1"/>
</dbReference>
<sequence>MLDKILKSLLGGGHSKRRRYSSSDRYYSRKQNYYGHKHYKKGYKRSSGFFGSRSSRSFFSS</sequence>
<dbReference type="Proteomes" id="UP000265692">
    <property type="component" value="Unassembled WGS sequence"/>
</dbReference>
<protein>
    <submittedName>
        <fullName evidence="1">Uncharacterized protein</fullName>
    </submittedName>
</protein>